<dbReference type="OrthoDB" id="3773913at2"/>
<dbReference type="GO" id="GO:0015074">
    <property type="term" value="P:DNA integration"/>
    <property type="evidence" value="ECO:0007669"/>
    <property type="project" value="InterPro"/>
</dbReference>
<dbReference type="SUPFAM" id="SSF56349">
    <property type="entry name" value="DNA breaking-rejoining enzymes"/>
    <property type="match status" value="1"/>
</dbReference>
<dbReference type="Proteomes" id="UP000298860">
    <property type="component" value="Unassembled WGS sequence"/>
</dbReference>
<accession>A0A4D4JGH5</accession>
<dbReference type="RefSeq" id="WP_137815980.1">
    <property type="nucleotide sequence ID" value="NZ_BJFL01000032.1"/>
</dbReference>
<dbReference type="Gene3D" id="1.10.443.10">
    <property type="entry name" value="Intergrase catalytic core"/>
    <property type="match status" value="1"/>
</dbReference>
<dbReference type="PANTHER" id="PTHR30349:SF64">
    <property type="entry name" value="PROPHAGE INTEGRASE INTD-RELATED"/>
    <property type="match status" value="1"/>
</dbReference>
<keyword evidence="1" id="KW-0233">DNA recombination</keyword>
<evidence type="ECO:0000259" key="2">
    <source>
        <dbReference type="PROSITE" id="PS51898"/>
    </source>
</evidence>
<comment type="caution">
    <text evidence="3">The sequence shown here is derived from an EMBL/GenBank/DDBJ whole genome shotgun (WGS) entry which is preliminary data.</text>
</comment>
<sequence length="454" mass="49978">MNLTYNVRFWEIQTKKNRRRPYGVRWITAGREHQEWYATKALANSRRSELIQAARKGEPFDVDTGLPASMVREESDRTLLDVAREYVAGLWADAPPTTRKTVVDSLAGPLAAFVRDPDSGPEFAVLRHLLVSRLLPPSGDDGELTGDLAAAAHWLESASRPVADLTDKPTAREFLRSLSLTTRGRSAAPSTVRSRRANAYGLLQYVVEAGLLDANPLAGLKVQREHVTDVVDPRVVVNPAQARQLLAAVTYVGTRDPDRGRRLLGFFACLYYAGLRPAEALALGEADCDLPSEGWGELLLWRSLPATNSRYTNNGAVHEQRSLKRRADREVRPVPIPPALVAILREHLDRYGTAADGRLFSGTRGGVVPASAYHRVWHAARLLGLSPQQAASPLARRPYDLRHAAVSTWLNAGVPVTEVAARAGHSVAVLLNVYAKCMDGQREHINRKIDDALQ</sequence>
<reference evidence="4" key="1">
    <citation type="submission" date="2019-04" db="EMBL/GenBank/DDBJ databases">
        <title>Draft genome sequence of Pseudonocardiaceae bacterium SL3-2-4.</title>
        <authorList>
            <person name="Ningsih F."/>
            <person name="Yokota A."/>
            <person name="Sakai Y."/>
            <person name="Nanatani K."/>
            <person name="Yabe S."/>
            <person name="Oetari A."/>
            <person name="Sjamsuridzal W."/>
        </authorList>
    </citation>
    <scope>NUCLEOTIDE SEQUENCE [LARGE SCALE GENOMIC DNA]</scope>
    <source>
        <strain evidence="4">SL3-2-4</strain>
    </source>
</reference>
<dbReference type="InterPro" id="IPR050090">
    <property type="entry name" value="Tyrosine_recombinase_XerCD"/>
</dbReference>
<protein>
    <submittedName>
        <fullName evidence="3">Integrase</fullName>
    </submittedName>
</protein>
<dbReference type="PANTHER" id="PTHR30349">
    <property type="entry name" value="PHAGE INTEGRASE-RELATED"/>
    <property type="match status" value="1"/>
</dbReference>
<dbReference type="AlphaFoldDB" id="A0A4D4JGH5"/>
<keyword evidence="4" id="KW-1185">Reference proteome</keyword>
<dbReference type="EMBL" id="BJFL01000032">
    <property type="protein sequence ID" value="GDY32993.1"/>
    <property type="molecule type" value="Genomic_DNA"/>
</dbReference>
<proteinExistence type="predicted"/>
<dbReference type="GO" id="GO:0006310">
    <property type="term" value="P:DNA recombination"/>
    <property type="evidence" value="ECO:0007669"/>
    <property type="project" value="UniProtKB-KW"/>
</dbReference>
<evidence type="ECO:0000313" key="3">
    <source>
        <dbReference type="EMBL" id="GDY32993.1"/>
    </source>
</evidence>
<organism evidence="3 4">
    <name type="scientific">Gandjariella thermophila</name>
    <dbReference type="NCBI Taxonomy" id="1931992"/>
    <lineage>
        <taxon>Bacteria</taxon>
        <taxon>Bacillati</taxon>
        <taxon>Actinomycetota</taxon>
        <taxon>Actinomycetes</taxon>
        <taxon>Pseudonocardiales</taxon>
        <taxon>Pseudonocardiaceae</taxon>
        <taxon>Gandjariella</taxon>
    </lineage>
</organism>
<feature type="domain" description="Tyr recombinase" evidence="2">
    <location>
        <begin position="231"/>
        <end position="450"/>
    </location>
</feature>
<dbReference type="InterPro" id="IPR002104">
    <property type="entry name" value="Integrase_catalytic"/>
</dbReference>
<dbReference type="InterPro" id="IPR011010">
    <property type="entry name" value="DNA_brk_join_enz"/>
</dbReference>
<dbReference type="GO" id="GO:0003677">
    <property type="term" value="F:DNA binding"/>
    <property type="evidence" value="ECO:0007669"/>
    <property type="project" value="InterPro"/>
</dbReference>
<dbReference type="PROSITE" id="PS51898">
    <property type="entry name" value="TYR_RECOMBINASE"/>
    <property type="match status" value="1"/>
</dbReference>
<dbReference type="InterPro" id="IPR013762">
    <property type="entry name" value="Integrase-like_cat_sf"/>
</dbReference>
<gene>
    <name evidence="3" type="ORF">GTS_46260</name>
</gene>
<evidence type="ECO:0000313" key="4">
    <source>
        <dbReference type="Proteomes" id="UP000298860"/>
    </source>
</evidence>
<name>A0A4D4JGH5_9PSEU</name>
<evidence type="ECO:0000256" key="1">
    <source>
        <dbReference type="ARBA" id="ARBA00023172"/>
    </source>
</evidence>